<proteinExistence type="predicted"/>
<reference evidence="2" key="1">
    <citation type="journal article" date="2022" name="Int. J. Mol. Sci.">
        <title>Draft Genome of Tanacetum Coccineum: Genomic Comparison of Closely Related Tanacetum-Family Plants.</title>
        <authorList>
            <person name="Yamashiro T."/>
            <person name="Shiraishi A."/>
            <person name="Nakayama K."/>
            <person name="Satake H."/>
        </authorList>
    </citation>
    <scope>NUCLEOTIDE SEQUENCE</scope>
</reference>
<organism evidence="2 3">
    <name type="scientific">Tanacetum coccineum</name>
    <dbReference type="NCBI Taxonomy" id="301880"/>
    <lineage>
        <taxon>Eukaryota</taxon>
        <taxon>Viridiplantae</taxon>
        <taxon>Streptophyta</taxon>
        <taxon>Embryophyta</taxon>
        <taxon>Tracheophyta</taxon>
        <taxon>Spermatophyta</taxon>
        <taxon>Magnoliopsida</taxon>
        <taxon>eudicotyledons</taxon>
        <taxon>Gunneridae</taxon>
        <taxon>Pentapetalae</taxon>
        <taxon>asterids</taxon>
        <taxon>campanulids</taxon>
        <taxon>Asterales</taxon>
        <taxon>Asteraceae</taxon>
        <taxon>Asteroideae</taxon>
        <taxon>Anthemideae</taxon>
        <taxon>Anthemidinae</taxon>
        <taxon>Tanacetum</taxon>
    </lineage>
</organism>
<name>A0ABQ5ILW6_9ASTR</name>
<dbReference type="EMBL" id="BQNB010020888">
    <property type="protein sequence ID" value="GJU00685.1"/>
    <property type="molecule type" value="Genomic_DNA"/>
</dbReference>
<evidence type="ECO:0000256" key="1">
    <source>
        <dbReference type="SAM" id="MobiDB-lite"/>
    </source>
</evidence>
<evidence type="ECO:0000313" key="2">
    <source>
        <dbReference type="EMBL" id="GJU00685.1"/>
    </source>
</evidence>
<comment type="caution">
    <text evidence="2">The sequence shown here is derived from an EMBL/GenBank/DDBJ whole genome shotgun (WGS) entry which is preliminary data.</text>
</comment>
<dbReference type="Proteomes" id="UP001151760">
    <property type="component" value="Unassembled WGS sequence"/>
</dbReference>
<feature type="region of interest" description="Disordered" evidence="1">
    <location>
        <begin position="1"/>
        <end position="21"/>
    </location>
</feature>
<reference evidence="2" key="2">
    <citation type="submission" date="2022-01" db="EMBL/GenBank/DDBJ databases">
        <authorList>
            <person name="Yamashiro T."/>
            <person name="Shiraishi A."/>
            <person name="Satake H."/>
            <person name="Nakayama K."/>
        </authorList>
    </citation>
    <scope>NUCLEOTIDE SEQUENCE</scope>
</reference>
<keyword evidence="3" id="KW-1185">Reference proteome</keyword>
<sequence>MRGDGVAGIKRRRHSLSSDGVRKLTTASGRNRLKSDLEDSIFGKLRDKNAEESWALLEDLALYDNESWNDPRDFVKLVKAISLPQDVPSTSDCRLIKLENQVQRLMKAHIAPMQPTQVNKITSSCEICSGPHDTRFCMENPKQAFVEYACSRTDKAGGKWYTFKPEQNNLGDTYNPSWKSHPNLRWRQLQDSQSNFSNPPNWFQPNGSILNCSFSNNPQNFNNQSNLEGLVSNFMASQDARLSKFKANFKQQQSEMSNKINTVLKAITNRMAGAFPSDTVKNLKLNVNSISPVWSTRPIRNDEEIEWLDVEEPLDLADTSEESVYESLIKEMPKCSLNYDFRIKKGDPRNLKIHCMIGHKFTANAYIDIDLPMNIMSLAYYNSVRKSRYEYRGRNFVGLGRDMHVFVRNMSYVMDFTILENIETNINPSLSHVVFRRPFVEIACLAINKKYGLMTFTDETKDITFKTPYKDPERSELSSEGHDLLSSRIILTEDDYDRGCRKPSDLEDIFYRDTI</sequence>
<gene>
    <name evidence="2" type="ORF">Tco_1111023</name>
</gene>
<protein>
    <recommendedName>
        <fullName evidence="4">MAK10-like protein</fullName>
    </recommendedName>
</protein>
<accession>A0ABQ5ILW6</accession>
<evidence type="ECO:0008006" key="4">
    <source>
        <dbReference type="Google" id="ProtNLM"/>
    </source>
</evidence>
<evidence type="ECO:0000313" key="3">
    <source>
        <dbReference type="Proteomes" id="UP001151760"/>
    </source>
</evidence>